<organism evidence="17 18">
    <name type="scientific">Symbiochloris irregularis</name>
    <dbReference type="NCBI Taxonomy" id="706552"/>
    <lineage>
        <taxon>Eukaryota</taxon>
        <taxon>Viridiplantae</taxon>
        <taxon>Chlorophyta</taxon>
        <taxon>core chlorophytes</taxon>
        <taxon>Trebouxiophyceae</taxon>
        <taxon>Trebouxiales</taxon>
        <taxon>Trebouxiaceae</taxon>
        <taxon>Symbiochloris</taxon>
    </lineage>
</organism>
<dbReference type="InterPro" id="IPR029044">
    <property type="entry name" value="Nucleotide-diphossugar_trans"/>
</dbReference>
<evidence type="ECO:0000256" key="3">
    <source>
        <dbReference type="ARBA" id="ARBA00006492"/>
    </source>
</evidence>
<comment type="pathway">
    <text evidence="2 16">Protein modification; protein glycosylation.</text>
</comment>
<evidence type="ECO:0000256" key="15">
    <source>
        <dbReference type="ARBA" id="ARBA00049421"/>
    </source>
</evidence>
<keyword evidence="9" id="KW-1133">Transmembrane helix</keyword>
<comment type="cofactor">
    <cofactor evidence="16">
        <name>Mn(2+)</name>
        <dbReference type="ChEBI" id="CHEBI:29035"/>
    </cofactor>
    <text evidence="16">The cofactor is mostly bound to the substrate.</text>
</comment>
<dbReference type="AlphaFoldDB" id="A0AAW1Q042"/>
<evidence type="ECO:0000256" key="7">
    <source>
        <dbReference type="ARBA" id="ARBA00022723"/>
    </source>
</evidence>
<evidence type="ECO:0000256" key="8">
    <source>
        <dbReference type="ARBA" id="ARBA00022968"/>
    </source>
</evidence>
<evidence type="ECO:0000256" key="4">
    <source>
        <dbReference type="ARBA" id="ARBA00022676"/>
    </source>
</evidence>
<keyword evidence="6" id="KW-0812">Transmembrane</keyword>
<evidence type="ECO:0000256" key="2">
    <source>
        <dbReference type="ARBA" id="ARBA00004922"/>
    </source>
</evidence>
<dbReference type="PANTHER" id="PTHR10468">
    <property type="entry name" value="PROTEIN O-LINKED-MANNOSE BETA-1,2-N-ACETYLGLUCOSAMINYLTRANSFERASE 1/ALPHA-1,3-MANNOSYL-GLYCOPROTEIN 2-BETA-N-ACETYLGLUCOSAMINYLTRANSFERASE"/>
    <property type="match status" value="1"/>
</dbReference>
<keyword evidence="7 16" id="KW-0479">Metal-binding</keyword>
<comment type="caution">
    <text evidence="17">The sequence shown here is derived from an EMBL/GenBank/DDBJ whole genome shotgun (WGS) entry which is preliminary data.</text>
</comment>
<reference evidence="17 18" key="1">
    <citation type="journal article" date="2024" name="Nat. Commun.">
        <title>Phylogenomics reveals the evolutionary origins of lichenization in chlorophyte algae.</title>
        <authorList>
            <person name="Puginier C."/>
            <person name="Libourel C."/>
            <person name="Otte J."/>
            <person name="Skaloud P."/>
            <person name="Haon M."/>
            <person name="Grisel S."/>
            <person name="Petersen M."/>
            <person name="Berrin J.G."/>
            <person name="Delaux P.M."/>
            <person name="Dal Grande F."/>
            <person name="Keller J."/>
        </authorList>
    </citation>
    <scope>NUCLEOTIDE SEQUENCE [LARGE SCALE GENOMIC DNA]</scope>
    <source>
        <strain evidence="17 18">SAG 2036</strain>
    </source>
</reference>
<comment type="similarity">
    <text evidence="3 16">Belongs to the glycosyltransferase 13 family.</text>
</comment>
<dbReference type="GO" id="GO:0030145">
    <property type="term" value="F:manganese ion binding"/>
    <property type="evidence" value="ECO:0007669"/>
    <property type="project" value="UniProtKB-UniRule"/>
</dbReference>
<comment type="function">
    <text evidence="16">Initiates complex N-linked carbohydrate formation. Essential for the conversion of high-mannose to hybrid and complex N-glycans.</text>
</comment>
<dbReference type="Pfam" id="PF03071">
    <property type="entry name" value="GNT-I"/>
    <property type="match status" value="1"/>
</dbReference>
<comment type="subcellular location">
    <subcellularLocation>
        <location evidence="1 16">Golgi apparatus membrane</location>
        <topology evidence="1 16">Single-pass type II membrane protein</topology>
    </subcellularLocation>
</comment>
<dbReference type="Proteomes" id="UP001465755">
    <property type="component" value="Unassembled WGS sequence"/>
</dbReference>
<keyword evidence="4 16" id="KW-0328">Glycosyltransferase</keyword>
<keyword evidence="8 16" id="KW-0735">Signal-anchor</keyword>
<keyword evidence="5" id="KW-0808">Transferase</keyword>
<keyword evidence="11" id="KW-0472">Membrane</keyword>
<evidence type="ECO:0000313" key="17">
    <source>
        <dbReference type="EMBL" id="KAK9813769.1"/>
    </source>
</evidence>
<evidence type="ECO:0000256" key="14">
    <source>
        <dbReference type="ARBA" id="ARBA00041712"/>
    </source>
</evidence>
<name>A0AAW1Q042_9CHLO</name>
<dbReference type="FunFam" id="3.90.550.10:FF:000252">
    <property type="entry name" value="Protein O-linked-mannose beta-1,2-N-acetylglucosaminyltransferase 1"/>
    <property type="match status" value="1"/>
</dbReference>
<evidence type="ECO:0000313" key="18">
    <source>
        <dbReference type="Proteomes" id="UP001465755"/>
    </source>
</evidence>
<dbReference type="EC" id="2.4.1.101" evidence="13 16"/>
<dbReference type="InterPro" id="IPR004139">
    <property type="entry name" value="Glyco_trans_13"/>
</dbReference>
<sequence length="398" mass="45449">MSSPAIILFCYNRANYLERTLASLATLVGLEQMAVYISQDGYDESVHNMSLSFGSGPLSPPHTKAFEHWQRERIPQLHAKQPGHAWLTQHYKWGLDGVFLNRSHSHAIVIEDDMLFSPDFLTYFQATAPVLDLDPTLWCISTWNDNGLTYFNWDPQKLFRTSYFPGLGWMLRRELWLELGPRFPRQAWDHWMRLPSTSKGRECISPEVNRNFNIGEVGANMQKAMFKRHFKAMGWYQGSTNRSAGADLGDLSYLSLDSFSDHMVSLLQRAQVWEGAVTQVKLNQQPPGQVNLILYKEESYPRTARQLKIWPFPRGHHQHIVALPYKGSTWLLADVRQCPLLPKHMRVYPSPTLQDLAAPPDTSCTDACKAEGLVCSAEDFWFINTCEALAKHFPCSAG</sequence>
<evidence type="ECO:0000256" key="10">
    <source>
        <dbReference type="ARBA" id="ARBA00023034"/>
    </source>
</evidence>
<evidence type="ECO:0000256" key="16">
    <source>
        <dbReference type="RuleBase" id="RU368119"/>
    </source>
</evidence>
<evidence type="ECO:0000256" key="6">
    <source>
        <dbReference type="ARBA" id="ARBA00022692"/>
    </source>
</evidence>
<dbReference type="PANTHER" id="PTHR10468:SF0">
    <property type="entry name" value="ALPHA-1,3-MANNOSYL-GLYCOPROTEIN 2-BETA-N-ACETYLGLUCOSAMINYLTRANSFERASE"/>
    <property type="match status" value="1"/>
</dbReference>
<accession>A0AAW1Q042</accession>
<dbReference type="GO" id="GO:0000139">
    <property type="term" value="C:Golgi membrane"/>
    <property type="evidence" value="ECO:0007669"/>
    <property type="project" value="UniProtKB-SubCell"/>
</dbReference>
<evidence type="ECO:0000256" key="13">
    <source>
        <dbReference type="ARBA" id="ARBA00038949"/>
    </source>
</evidence>
<dbReference type="SUPFAM" id="SSF53448">
    <property type="entry name" value="Nucleotide-diphospho-sugar transferases"/>
    <property type="match status" value="1"/>
</dbReference>
<keyword evidence="12 16" id="KW-0464">Manganese</keyword>
<keyword evidence="10 16" id="KW-0333">Golgi apparatus</keyword>
<evidence type="ECO:0000256" key="12">
    <source>
        <dbReference type="ARBA" id="ARBA00023211"/>
    </source>
</evidence>
<gene>
    <name evidence="17" type="ORF">WJX73_008446</name>
</gene>
<keyword evidence="18" id="KW-1185">Reference proteome</keyword>
<evidence type="ECO:0000256" key="9">
    <source>
        <dbReference type="ARBA" id="ARBA00022989"/>
    </source>
</evidence>
<proteinExistence type="inferred from homology"/>
<dbReference type="GO" id="GO:0003827">
    <property type="term" value="F:alpha-1,3-mannosylglycoprotein 2-beta-N-acetylglucosaminyltransferase activity"/>
    <property type="evidence" value="ECO:0007669"/>
    <property type="project" value="UniProtKB-UniRule"/>
</dbReference>
<evidence type="ECO:0000256" key="11">
    <source>
        <dbReference type="ARBA" id="ARBA00023136"/>
    </source>
</evidence>
<comment type="catalytic activity">
    <reaction evidence="15 16">
        <text>N(4)-(alpha-D-Man-(1-&gt;3)-[alpha-D-Man-(1-&gt;3)-[alpha-D-Man-(1-&gt;6)]-alpha-D-Man-(1-&gt;6)]-beta-D-Man-(1-&gt;4)-beta-D-GlcNAc-(1-&gt;4)-beta-D-GlcNAc)-L-asparaginyl-[protein] (N-glucan mannose isomer 5A1,2) + UDP-N-acetyl-alpha-D-glucosamine = N(4)-{beta-D-GlcNAc-(1-&gt;2)-alpha-D-Man-(1-&gt;3)-[alpha-D-Man-(1-&gt;3)-[alpha-D-Man-(1-&gt;6)]-alpha-D-Man-(1-&gt;6)]-beta-D-Man-(1-&gt;4)-beta-D-GlcNAc-(1-&gt;4)-beta-D-GlcNAc}-L-asparaginyl-[protein] + UDP + H(+)</text>
        <dbReference type="Rhea" id="RHEA:11456"/>
        <dbReference type="Rhea" id="RHEA-COMP:14367"/>
        <dbReference type="Rhea" id="RHEA-COMP:14368"/>
        <dbReference type="ChEBI" id="CHEBI:15378"/>
        <dbReference type="ChEBI" id="CHEBI:57705"/>
        <dbReference type="ChEBI" id="CHEBI:58223"/>
        <dbReference type="ChEBI" id="CHEBI:59087"/>
        <dbReference type="ChEBI" id="CHEBI:60625"/>
        <dbReference type="EC" id="2.4.1.101"/>
    </reaction>
</comment>
<protein>
    <recommendedName>
        <fullName evidence="13 16">Alpha-1,3-mannosyl-glycoprotein 2-beta-N-acetylglucosaminyltransferase</fullName>
        <shortName evidence="16">GNT-I</shortName>
        <shortName evidence="16">GlcNAc-T I</shortName>
        <ecNumber evidence="13 16">2.4.1.101</ecNumber>
    </recommendedName>
    <alternativeName>
        <fullName evidence="14 16">N-glycosyl-oligosaccharide-glycoprotein N-acetylglucosaminyltransferase I</fullName>
    </alternativeName>
</protein>
<evidence type="ECO:0000256" key="1">
    <source>
        <dbReference type="ARBA" id="ARBA00004323"/>
    </source>
</evidence>
<evidence type="ECO:0000256" key="5">
    <source>
        <dbReference type="ARBA" id="ARBA00022679"/>
    </source>
</evidence>
<dbReference type="InterPro" id="IPR052261">
    <property type="entry name" value="Glycosyltransferase_13"/>
</dbReference>
<dbReference type="EMBL" id="JALJOQ010000003">
    <property type="protein sequence ID" value="KAK9813769.1"/>
    <property type="molecule type" value="Genomic_DNA"/>
</dbReference>
<dbReference type="Gene3D" id="3.90.550.10">
    <property type="entry name" value="Spore Coat Polysaccharide Biosynthesis Protein SpsA, Chain A"/>
    <property type="match status" value="1"/>
</dbReference>